<feature type="domain" description="Alpha/beta hydrolase fold-3" evidence="3">
    <location>
        <begin position="99"/>
        <end position="306"/>
    </location>
</feature>
<dbReference type="InterPro" id="IPR029058">
    <property type="entry name" value="AB_hydrolase_fold"/>
</dbReference>
<dbReference type="PANTHER" id="PTHR48081">
    <property type="entry name" value="AB HYDROLASE SUPERFAMILY PROTEIN C4A8.06C"/>
    <property type="match status" value="1"/>
</dbReference>
<keyword evidence="5" id="KW-1185">Reference proteome</keyword>
<feature type="region of interest" description="Disordered" evidence="2">
    <location>
        <begin position="1"/>
        <end position="20"/>
    </location>
</feature>
<dbReference type="GO" id="GO:0016787">
    <property type="term" value="F:hydrolase activity"/>
    <property type="evidence" value="ECO:0007669"/>
    <property type="project" value="UniProtKB-KW"/>
</dbReference>
<sequence>MTDRTSARPAGPPPPFDPELAPVIEVLTSLRSPGAYRSDNIVEMRKPVPGVETPTDEVLSRGGTYSVGEWEMPGPDGEADVSLLICLPKHAATPTPAIYHIHGGGMIVRDNRFGLVEMLNLAEPMGMAVVSVEYRLAPETPPPGPVEDCYAGLVRVSDHAHELNIDPERIVIGGASAGGGLAAGVTLMAGDRNGPAILAQLLLSPMLDDRNDSPSAQQMRGVGIWDSSSNETGWNALLGDGVRGGPNVSPYAAPSRATDLSGLPSTFIDVGSAETFRDKDIAYAGCLWQAGGRLELHVWPGGFHGFDVVAPHAVISQDAIAALVQTVAASVSSSAVREPPGRRRCGSRPSCRSAGLSLRTRSRPGPRQDREVRVQS</sequence>
<gene>
    <name evidence="4" type="ORF">C6Y14_43080</name>
</gene>
<feature type="compositionally biased region" description="Basic and acidic residues" evidence="2">
    <location>
        <begin position="366"/>
        <end position="376"/>
    </location>
</feature>
<accession>A0A2P8PTC5</accession>
<evidence type="ECO:0000256" key="1">
    <source>
        <dbReference type="ARBA" id="ARBA00022801"/>
    </source>
</evidence>
<organism evidence="4 5">
    <name type="scientific">Streptomyces dioscori</name>
    <dbReference type="NCBI Taxonomy" id="2109333"/>
    <lineage>
        <taxon>Bacteria</taxon>
        <taxon>Bacillati</taxon>
        <taxon>Actinomycetota</taxon>
        <taxon>Actinomycetes</taxon>
        <taxon>Kitasatosporales</taxon>
        <taxon>Streptomycetaceae</taxon>
        <taxon>Streptomyces</taxon>
        <taxon>Streptomyces aurantiacus group</taxon>
    </lineage>
</organism>
<dbReference type="SUPFAM" id="SSF53474">
    <property type="entry name" value="alpha/beta-Hydrolases"/>
    <property type="match status" value="1"/>
</dbReference>
<name>A0A2P8PTC5_9ACTN</name>
<dbReference type="Gene3D" id="3.40.50.1820">
    <property type="entry name" value="alpha/beta hydrolase"/>
    <property type="match status" value="1"/>
</dbReference>
<dbReference type="InterPro" id="IPR050300">
    <property type="entry name" value="GDXG_lipolytic_enzyme"/>
</dbReference>
<dbReference type="PANTHER" id="PTHR48081:SF8">
    <property type="entry name" value="ALPHA_BETA HYDROLASE FOLD-3 DOMAIN-CONTAINING PROTEIN-RELATED"/>
    <property type="match status" value="1"/>
</dbReference>
<evidence type="ECO:0000259" key="3">
    <source>
        <dbReference type="Pfam" id="PF07859"/>
    </source>
</evidence>
<keyword evidence="1" id="KW-0378">Hydrolase</keyword>
<protein>
    <submittedName>
        <fullName evidence="4">Esterase</fullName>
    </submittedName>
</protein>
<evidence type="ECO:0000313" key="4">
    <source>
        <dbReference type="EMBL" id="PSM37256.1"/>
    </source>
</evidence>
<evidence type="ECO:0000256" key="2">
    <source>
        <dbReference type="SAM" id="MobiDB-lite"/>
    </source>
</evidence>
<dbReference type="Pfam" id="PF07859">
    <property type="entry name" value="Abhydrolase_3"/>
    <property type="match status" value="1"/>
</dbReference>
<dbReference type="AlphaFoldDB" id="A0A2P8PTC5"/>
<dbReference type="InterPro" id="IPR013094">
    <property type="entry name" value="AB_hydrolase_3"/>
</dbReference>
<comment type="caution">
    <text evidence="4">The sequence shown here is derived from an EMBL/GenBank/DDBJ whole genome shotgun (WGS) entry which is preliminary data.</text>
</comment>
<dbReference type="EMBL" id="PYBJ01000044">
    <property type="protein sequence ID" value="PSM37256.1"/>
    <property type="molecule type" value="Genomic_DNA"/>
</dbReference>
<dbReference type="Proteomes" id="UP000240429">
    <property type="component" value="Unassembled WGS sequence"/>
</dbReference>
<dbReference type="OrthoDB" id="128186at2"/>
<feature type="region of interest" description="Disordered" evidence="2">
    <location>
        <begin position="335"/>
        <end position="376"/>
    </location>
</feature>
<proteinExistence type="predicted"/>
<evidence type="ECO:0000313" key="5">
    <source>
        <dbReference type="Proteomes" id="UP000240429"/>
    </source>
</evidence>
<reference evidence="4 5" key="1">
    <citation type="submission" date="2018-03" db="EMBL/GenBank/DDBJ databases">
        <title>Streptomyces dioscori sp. nov., a novel endophytic actinobacterium isolated from bulbil of Dioscorea bulbifera L.</title>
        <authorList>
            <person name="Zhikuan W."/>
        </authorList>
    </citation>
    <scope>NUCLEOTIDE SEQUENCE [LARGE SCALE GENOMIC DNA]</scope>
    <source>
        <strain evidence="4 5">A217</strain>
    </source>
</reference>